<dbReference type="GO" id="GO:0006355">
    <property type="term" value="P:regulation of DNA-templated transcription"/>
    <property type="evidence" value="ECO:0007669"/>
    <property type="project" value="InterPro"/>
</dbReference>
<dbReference type="EMBL" id="JAJOMB010000027">
    <property type="protein sequence ID" value="MCD5316107.1"/>
    <property type="molecule type" value="Genomic_DNA"/>
</dbReference>
<dbReference type="InterPro" id="IPR036388">
    <property type="entry name" value="WH-like_DNA-bd_sf"/>
</dbReference>
<feature type="domain" description="OmpR/PhoB-type" evidence="3">
    <location>
        <begin position="1"/>
        <end position="34"/>
    </location>
</feature>
<evidence type="ECO:0000313" key="5">
    <source>
        <dbReference type="Proteomes" id="UP001138997"/>
    </source>
</evidence>
<protein>
    <submittedName>
        <fullName evidence="4">Helix-turn-helix domain-containing protein</fullName>
    </submittedName>
</protein>
<keyword evidence="5" id="KW-1185">Reference proteome</keyword>
<evidence type="ECO:0000313" key="4">
    <source>
        <dbReference type="EMBL" id="MCD5316107.1"/>
    </source>
</evidence>
<dbReference type="Gene3D" id="1.10.10.10">
    <property type="entry name" value="Winged helix-like DNA-binding domain superfamily/Winged helix DNA-binding domain"/>
    <property type="match status" value="1"/>
</dbReference>
<dbReference type="GO" id="GO:0003677">
    <property type="term" value="F:DNA binding"/>
    <property type="evidence" value="ECO:0007669"/>
    <property type="project" value="UniProtKB-UniRule"/>
</dbReference>
<gene>
    <name evidence="4" type="ORF">LR394_34945</name>
</gene>
<keyword evidence="1 2" id="KW-0238">DNA-binding</keyword>
<dbReference type="Proteomes" id="UP001138997">
    <property type="component" value="Unassembled WGS sequence"/>
</dbReference>
<evidence type="ECO:0000259" key="3">
    <source>
        <dbReference type="PROSITE" id="PS51755"/>
    </source>
</evidence>
<evidence type="ECO:0000256" key="2">
    <source>
        <dbReference type="PROSITE-ProRule" id="PRU01091"/>
    </source>
</evidence>
<reference evidence="4" key="1">
    <citation type="submission" date="2021-11" db="EMBL/GenBank/DDBJ databases">
        <title>Streptomyces corallinus and Kineosporia corallina sp. nov., two new coral-derived marine actinobacteria.</title>
        <authorList>
            <person name="Buangrab K."/>
            <person name="Sutthacheep M."/>
            <person name="Yeemin T."/>
            <person name="Harunari E."/>
            <person name="Igarashi Y."/>
            <person name="Sripreechasak P."/>
            <person name="Kanchanasin P."/>
            <person name="Tanasupawat S."/>
            <person name="Phongsopitanun W."/>
        </authorList>
    </citation>
    <scope>NUCLEOTIDE SEQUENCE</scope>
    <source>
        <strain evidence="4">JCM 31032</strain>
    </source>
</reference>
<name>A0A9X1SXD6_9ACTN</name>
<dbReference type="PROSITE" id="PS51755">
    <property type="entry name" value="OMPR_PHOB"/>
    <property type="match status" value="1"/>
</dbReference>
<accession>A0A9X1SXD6</accession>
<dbReference type="SUPFAM" id="SSF46894">
    <property type="entry name" value="C-terminal effector domain of the bipartite response regulators"/>
    <property type="match status" value="1"/>
</dbReference>
<sequence length="35" mass="4017">MDVHVRRLRTKIELDPTAPRIVVTVRGLGYRLDLG</sequence>
<feature type="DNA-binding region" description="OmpR/PhoB-type" evidence="2">
    <location>
        <begin position="1"/>
        <end position="34"/>
    </location>
</feature>
<dbReference type="InterPro" id="IPR016032">
    <property type="entry name" value="Sig_transdc_resp-reg_C-effctor"/>
</dbReference>
<dbReference type="InterPro" id="IPR001867">
    <property type="entry name" value="OmpR/PhoB-type_DNA-bd"/>
</dbReference>
<dbReference type="GO" id="GO:0000160">
    <property type="term" value="P:phosphorelay signal transduction system"/>
    <property type="evidence" value="ECO:0007669"/>
    <property type="project" value="InterPro"/>
</dbReference>
<dbReference type="AlphaFoldDB" id="A0A9X1SXD6"/>
<evidence type="ECO:0000256" key="1">
    <source>
        <dbReference type="ARBA" id="ARBA00023125"/>
    </source>
</evidence>
<dbReference type="Pfam" id="PF00486">
    <property type="entry name" value="Trans_reg_C"/>
    <property type="match status" value="1"/>
</dbReference>
<comment type="caution">
    <text evidence="4">The sequence shown here is derived from an EMBL/GenBank/DDBJ whole genome shotgun (WGS) entry which is preliminary data.</text>
</comment>
<proteinExistence type="predicted"/>
<organism evidence="4 5">
    <name type="scientific">Kineosporia babensis</name>
    <dbReference type="NCBI Taxonomy" id="499548"/>
    <lineage>
        <taxon>Bacteria</taxon>
        <taxon>Bacillati</taxon>
        <taxon>Actinomycetota</taxon>
        <taxon>Actinomycetes</taxon>
        <taxon>Kineosporiales</taxon>
        <taxon>Kineosporiaceae</taxon>
        <taxon>Kineosporia</taxon>
    </lineage>
</organism>